<evidence type="ECO:0000313" key="1">
    <source>
        <dbReference type="EMBL" id="KYF54862.1"/>
    </source>
</evidence>
<proteinExistence type="predicted"/>
<protein>
    <submittedName>
        <fullName evidence="1">Uncharacterized protein</fullName>
    </submittedName>
</protein>
<dbReference type="AlphaFoldDB" id="A0A150PGU4"/>
<evidence type="ECO:0000313" key="2">
    <source>
        <dbReference type="Proteomes" id="UP000075604"/>
    </source>
</evidence>
<organism evidence="1 2">
    <name type="scientific">Sorangium cellulosum</name>
    <name type="common">Polyangium cellulosum</name>
    <dbReference type="NCBI Taxonomy" id="56"/>
    <lineage>
        <taxon>Bacteria</taxon>
        <taxon>Pseudomonadati</taxon>
        <taxon>Myxococcota</taxon>
        <taxon>Polyangia</taxon>
        <taxon>Polyangiales</taxon>
        <taxon>Polyangiaceae</taxon>
        <taxon>Sorangium</taxon>
    </lineage>
</organism>
<dbReference type="Proteomes" id="UP000075604">
    <property type="component" value="Unassembled WGS sequence"/>
</dbReference>
<comment type="caution">
    <text evidence="1">The sequence shown here is derived from an EMBL/GenBank/DDBJ whole genome shotgun (WGS) entry which is preliminary data.</text>
</comment>
<gene>
    <name evidence="1" type="ORF">BE04_10515</name>
</gene>
<dbReference type="PROSITE" id="PS51257">
    <property type="entry name" value="PROKAR_LIPOPROTEIN"/>
    <property type="match status" value="1"/>
</dbReference>
<reference evidence="1 2" key="1">
    <citation type="submission" date="2014-02" db="EMBL/GenBank/DDBJ databases">
        <title>The small core and large imbalanced accessory genome model reveals a collaborative survival strategy of Sorangium cellulosum strains in nature.</title>
        <authorList>
            <person name="Han K."/>
            <person name="Peng R."/>
            <person name="Blom J."/>
            <person name="Li Y.-Z."/>
        </authorList>
    </citation>
    <scope>NUCLEOTIDE SEQUENCE [LARGE SCALE GENOMIC DNA]</scope>
    <source>
        <strain evidence="1 2">So0157-18</strain>
    </source>
</reference>
<name>A0A150PGU4_SORCE</name>
<dbReference type="EMBL" id="JELX01002599">
    <property type="protein sequence ID" value="KYF54862.1"/>
    <property type="molecule type" value="Genomic_DNA"/>
</dbReference>
<accession>A0A150PGU4</accession>
<sequence length="104" mass="11195">MKFVIQNASCFGAGCHNDEMNPLNLKVDAELRTRLTTHVSKNCGNIPVVNPGKPEESALIKILEGPCGETQRMPLGCVNDGDANCVPPNYIEALSQWIADGALE</sequence>